<organism evidence="1 2">
    <name type="scientific">Racocetra fulgida</name>
    <dbReference type="NCBI Taxonomy" id="60492"/>
    <lineage>
        <taxon>Eukaryota</taxon>
        <taxon>Fungi</taxon>
        <taxon>Fungi incertae sedis</taxon>
        <taxon>Mucoromycota</taxon>
        <taxon>Glomeromycotina</taxon>
        <taxon>Glomeromycetes</taxon>
        <taxon>Diversisporales</taxon>
        <taxon>Gigasporaceae</taxon>
        <taxon>Racocetra</taxon>
    </lineage>
</organism>
<comment type="caution">
    <text evidence="1">The sequence shown here is derived from an EMBL/GenBank/DDBJ whole genome shotgun (WGS) entry which is preliminary data.</text>
</comment>
<evidence type="ECO:0000313" key="2">
    <source>
        <dbReference type="Proteomes" id="UP000789396"/>
    </source>
</evidence>
<sequence>ENLGSANIFDLNPLCKNGLLIVYSNRILCLEKVIAIYEKCGE</sequence>
<dbReference type="OrthoDB" id="2396549at2759"/>
<accession>A0A9N9N942</accession>
<dbReference type="EMBL" id="CAJVPZ010022572">
    <property type="protein sequence ID" value="CAG8712204.1"/>
    <property type="molecule type" value="Genomic_DNA"/>
</dbReference>
<proteinExistence type="predicted"/>
<gene>
    <name evidence="1" type="ORF">RFULGI_LOCUS10918</name>
</gene>
<name>A0A9N9N942_9GLOM</name>
<protein>
    <submittedName>
        <fullName evidence="1">1288_t:CDS:1</fullName>
    </submittedName>
</protein>
<reference evidence="1" key="1">
    <citation type="submission" date="2021-06" db="EMBL/GenBank/DDBJ databases">
        <authorList>
            <person name="Kallberg Y."/>
            <person name="Tangrot J."/>
            <person name="Rosling A."/>
        </authorList>
    </citation>
    <scope>NUCLEOTIDE SEQUENCE</scope>
    <source>
        <strain evidence="1">IN212</strain>
    </source>
</reference>
<dbReference type="Proteomes" id="UP000789396">
    <property type="component" value="Unassembled WGS sequence"/>
</dbReference>
<feature type="non-terminal residue" evidence="1">
    <location>
        <position position="1"/>
    </location>
</feature>
<evidence type="ECO:0000313" key="1">
    <source>
        <dbReference type="EMBL" id="CAG8712204.1"/>
    </source>
</evidence>
<dbReference type="AlphaFoldDB" id="A0A9N9N942"/>
<keyword evidence="2" id="KW-1185">Reference proteome</keyword>